<name>A0A845UXQ0_9GAMM</name>
<dbReference type="GO" id="GO:0047372">
    <property type="term" value="F:monoacylglycerol lipase activity"/>
    <property type="evidence" value="ECO:0007669"/>
    <property type="project" value="TreeGrafter"/>
</dbReference>
<dbReference type="InterPro" id="IPR050266">
    <property type="entry name" value="AB_hydrolase_sf"/>
</dbReference>
<dbReference type="Pfam" id="PF00561">
    <property type="entry name" value="Abhydrolase_1"/>
    <property type="match status" value="1"/>
</dbReference>
<dbReference type="PANTHER" id="PTHR43798">
    <property type="entry name" value="MONOACYLGLYCEROL LIPASE"/>
    <property type="match status" value="1"/>
</dbReference>
<dbReference type="PRINTS" id="PR00412">
    <property type="entry name" value="EPOXHYDRLASE"/>
</dbReference>
<evidence type="ECO:0000313" key="3">
    <source>
        <dbReference type="Proteomes" id="UP000484885"/>
    </source>
</evidence>
<dbReference type="GO" id="GO:0046464">
    <property type="term" value="P:acylglycerol catabolic process"/>
    <property type="evidence" value="ECO:0007669"/>
    <property type="project" value="TreeGrafter"/>
</dbReference>
<dbReference type="Gene3D" id="3.40.50.1820">
    <property type="entry name" value="alpha/beta hydrolase"/>
    <property type="match status" value="1"/>
</dbReference>
<dbReference type="Proteomes" id="UP000484885">
    <property type="component" value="Unassembled WGS sequence"/>
</dbReference>
<dbReference type="InterPro" id="IPR029058">
    <property type="entry name" value="AB_hydrolase_fold"/>
</dbReference>
<dbReference type="RefSeq" id="WP_164212018.1">
    <property type="nucleotide sequence ID" value="NZ_JAAGSC010000043.1"/>
</dbReference>
<dbReference type="InterPro" id="IPR000639">
    <property type="entry name" value="Epox_hydrolase-like"/>
</dbReference>
<gene>
    <name evidence="2" type="ORF">G3I74_12925</name>
</gene>
<dbReference type="PANTHER" id="PTHR43798:SF5">
    <property type="entry name" value="MONOACYLGLYCEROL LIPASE ABHD6"/>
    <property type="match status" value="1"/>
</dbReference>
<dbReference type="PRINTS" id="PR00111">
    <property type="entry name" value="ABHYDROLASE"/>
</dbReference>
<keyword evidence="3" id="KW-1185">Reference proteome</keyword>
<evidence type="ECO:0000313" key="2">
    <source>
        <dbReference type="EMBL" id="NDY96633.1"/>
    </source>
</evidence>
<protein>
    <submittedName>
        <fullName evidence="2">Alpha/beta fold hydrolase</fullName>
    </submittedName>
</protein>
<feature type="domain" description="AB hydrolase-1" evidence="1">
    <location>
        <begin position="60"/>
        <end position="168"/>
    </location>
</feature>
<comment type="caution">
    <text evidence="2">The sequence shown here is derived from an EMBL/GenBank/DDBJ whole genome shotgun (WGS) entry which is preliminary data.</text>
</comment>
<sequence length="311" mass="35200">MLWFIALLLLGLAVLFWRLWPRPLGRFFQWAERRRAGLGSRHIDHDGIEWHYLEGGCGEPLVLLHGFNADADHFCRVSARLRAHFRILAPDLPGFGDTRIEDLPSFRIEELARRILGWLDALGVHHFYLGGNSMGGYLAVAMARQAPERVRALWLLAPGGLHTAQLSPVFEEVAEERHNPLVVRDPADFRRLMDYCFVRPPWIPAPLLRFLALRAMAHAVRAQRIFDAMRYDSRPLEELARDLPIPALITWGQADQVLHPSGAALLAELMPTTQVLVLDKVGHLPMLEAPKITAEAWLGFVEAIARTHRGV</sequence>
<dbReference type="SUPFAM" id="SSF53474">
    <property type="entry name" value="alpha/beta-Hydrolases"/>
    <property type="match status" value="1"/>
</dbReference>
<reference evidence="2 3" key="1">
    <citation type="submission" date="2020-02" db="EMBL/GenBank/DDBJ databases">
        <authorList>
            <person name="Zhang X.-Y."/>
        </authorList>
    </citation>
    <scope>NUCLEOTIDE SEQUENCE [LARGE SCALE GENOMIC DNA]</scope>
    <source>
        <strain evidence="2 3">C33</strain>
    </source>
</reference>
<dbReference type="AlphaFoldDB" id="A0A845UXQ0"/>
<dbReference type="InterPro" id="IPR000073">
    <property type="entry name" value="AB_hydrolase_1"/>
</dbReference>
<accession>A0A845UXQ0</accession>
<evidence type="ECO:0000259" key="1">
    <source>
        <dbReference type="Pfam" id="PF00561"/>
    </source>
</evidence>
<dbReference type="EMBL" id="JAAGSC010000043">
    <property type="protein sequence ID" value="NDY96633.1"/>
    <property type="molecule type" value="Genomic_DNA"/>
</dbReference>
<organism evidence="2 3">
    <name type="scientific">Wenzhouxiangella limi</name>
    <dbReference type="NCBI Taxonomy" id="2707351"/>
    <lineage>
        <taxon>Bacteria</taxon>
        <taxon>Pseudomonadati</taxon>
        <taxon>Pseudomonadota</taxon>
        <taxon>Gammaproteobacteria</taxon>
        <taxon>Chromatiales</taxon>
        <taxon>Wenzhouxiangellaceae</taxon>
        <taxon>Wenzhouxiangella</taxon>
    </lineage>
</organism>
<proteinExistence type="predicted"/>
<keyword evidence="2" id="KW-0378">Hydrolase</keyword>
<dbReference type="GO" id="GO:0016020">
    <property type="term" value="C:membrane"/>
    <property type="evidence" value="ECO:0007669"/>
    <property type="project" value="TreeGrafter"/>
</dbReference>